<dbReference type="PROSITE" id="PS01231">
    <property type="entry name" value="TRMA_2"/>
    <property type="match status" value="1"/>
</dbReference>
<dbReference type="PROSITE" id="PS50926">
    <property type="entry name" value="TRAM"/>
    <property type="match status" value="1"/>
</dbReference>
<dbReference type="GO" id="GO:0070475">
    <property type="term" value="P:rRNA base methylation"/>
    <property type="evidence" value="ECO:0007669"/>
    <property type="project" value="TreeGrafter"/>
</dbReference>
<keyword evidence="3 4" id="KW-0949">S-adenosyl-L-methionine</keyword>
<dbReference type="Pfam" id="PF05958">
    <property type="entry name" value="tRNA_U5-meth_tr"/>
    <property type="match status" value="1"/>
</dbReference>
<dbReference type="Gene3D" id="2.40.50.1070">
    <property type="match status" value="1"/>
</dbReference>
<evidence type="ECO:0000259" key="6">
    <source>
        <dbReference type="PROSITE" id="PS50926"/>
    </source>
</evidence>
<dbReference type="PANTHER" id="PTHR11061:SF30">
    <property type="entry name" value="TRNA (URACIL(54)-C(5))-METHYLTRANSFERASE"/>
    <property type="match status" value="1"/>
</dbReference>
<gene>
    <name evidence="7" type="ORF">JN00_0371</name>
</gene>
<feature type="binding site" evidence="4">
    <location>
        <position position="310"/>
    </location>
    <ligand>
        <name>S-adenosyl-L-methionine</name>
        <dbReference type="ChEBI" id="CHEBI:59789"/>
    </ligand>
</feature>
<dbReference type="GO" id="GO:0070041">
    <property type="term" value="F:rRNA (uridine-C5-)-methyltransferase activity"/>
    <property type="evidence" value="ECO:0007669"/>
    <property type="project" value="TreeGrafter"/>
</dbReference>
<dbReference type="InterPro" id="IPR010280">
    <property type="entry name" value="U5_MeTrfase_fam"/>
</dbReference>
<dbReference type="PANTHER" id="PTHR11061">
    <property type="entry name" value="RNA M5U METHYLTRANSFERASE"/>
    <property type="match status" value="1"/>
</dbReference>
<dbReference type="InterPro" id="IPR029063">
    <property type="entry name" value="SAM-dependent_MTases_sf"/>
</dbReference>
<dbReference type="AlphaFoldDB" id="A0A3M0A091"/>
<evidence type="ECO:0000256" key="4">
    <source>
        <dbReference type="PROSITE-ProRule" id="PRU01024"/>
    </source>
</evidence>
<dbReference type="InterPro" id="IPR030390">
    <property type="entry name" value="MeTrfase_TrmA_AS"/>
</dbReference>
<evidence type="ECO:0000256" key="3">
    <source>
        <dbReference type="ARBA" id="ARBA00022691"/>
    </source>
</evidence>
<dbReference type="CDD" id="cd02440">
    <property type="entry name" value="AdoMet_MTases"/>
    <property type="match status" value="1"/>
</dbReference>
<organism evidence="7 8">
    <name type="scientific">Metamycoplasma subdolum</name>
    <dbReference type="NCBI Taxonomy" id="92407"/>
    <lineage>
        <taxon>Bacteria</taxon>
        <taxon>Bacillati</taxon>
        <taxon>Mycoplasmatota</taxon>
        <taxon>Mycoplasmoidales</taxon>
        <taxon>Metamycoplasmataceae</taxon>
        <taxon>Metamycoplasma</taxon>
    </lineage>
</organism>
<evidence type="ECO:0000313" key="8">
    <source>
        <dbReference type="Proteomes" id="UP000267246"/>
    </source>
</evidence>
<proteinExistence type="inferred from homology"/>
<evidence type="ECO:0000256" key="2">
    <source>
        <dbReference type="ARBA" id="ARBA00022679"/>
    </source>
</evidence>
<dbReference type="PROSITE" id="PS51687">
    <property type="entry name" value="SAM_MT_RNA_M5U"/>
    <property type="match status" value="1"/>
</dbReference>
<dbReference type="SUPFAM" id="SSF50249">
    <property type="entry name" value="Nucleic acid-binding proteins"/>
    <property type="match status" value="1"/>
</dbReference>
<evidence type="ECO:0000313" key="7">
    <source>
        <dbReference type="EMBL" id="RMA78541.1"/>
    </source>
</evidence>
<dbReference type="SUPFAM" id="SSF53335">
    <property type="entry name" value="S-adenosyl-L-methionine-dependent methyltransferases"/>
    <property type="match status" value="1"/>
</dbReference>
<comment type="similarity">
    <text evidence="4">Belongs to the class I-like SAM-binding methyltransferase superfamily. RNA M5U methyltransferase family.</text>
</comment>
<keyword evidence="8" id="KW-1185">Reference proteome</keyword>
<evidence type="ECO:0000256" key="5">
    <source>
        <dbReference type="PROSITE-ProRule" id="PRU10015"/>
    </source>
</evidence>
<dbReference type="Gene3D" id="3.40.50.150">
    <property type="entry name" value="Vaccinia Virus protein VP39"/>
    <property type="match status" value="1"/>
</dbReference>
<name>A0A3M0A091_9BACT</name>
<feature type="binding site" evidence="4">
    <location>
        <position position="281"/>
    </location>
    <ligand>
        <name>S-adenosyl-L-methionine</name>
        <dbReference type="ChEBI" id="CHEBI:59789"/>
    </ligand>
</feature>
<keyword evidence="2 4" id="KW-0808">Transferase</keyword>
<dbReference type="RefSeq" id="WP_121940844.1">
    <property type="nucleotide sequence ID" value="NZ_CP137846.1"/>
</dbReference>
<sequence>MGRIKEGQILLEQHAQDYSYEGYGVIRVEKYPIFVENMLATEIADIKIVKSTSQFAFAQVIKFHKVSKHRILVDNINLLKSGAAPLMIVNYNKQLEFKQKIIESLFKRNLPSVVKINKIVKSPLMWHYRNKISLHVNYENVPAKLGIFVKNSHELVPQTSFDLGYEEIDKIAKKLINVIRDFSSQEENNFVKNIKLHEVTIKYSQSSKEGQIIFKCLENKRIPDEFVNAILKEMPNIVLTQNVTSKDKLRIYKTYKLTKNQKVEFRIKDLRFRVSANAFYQINEQQIAQIYEYISNNLELNGTECLADLYAGVGTIGMYLSNKVKKVVCVELNRQATIDGDINSRLNNLTNTSFYKSDVLKFIDRVGFKDSIDVAVIDPPRGGLHPNIIFSMANKKISKIVYLSCNPRTLVRDLKLFADRDYQIKLVQPFDMFPQTYHIETLVILERQFYDKEN</sequence>
<dbReference type="NCBIfam" id="TIGR00479">
    <property type="entry name" value="rumA"/>
    <property type="match status" value="1"/>
</dbReference>
<dbReference type="Gene3D" id="2.40.50.140">
    <property type="entry name" value="Nucleic acid-binding proteins"/>
    <property type="match status" value="1"/>
</dbReference>
<dbReference type="Proteomes" id="UP000267246">
    <property type="component" value="Unassembled WGS sequence"/>
</dbReference>
<protein>
    <submittedName>
        <fullName evidence="7">23S rRNA (Uracil1939-C5)-methyltransferase</fullName>
    </submittedName>
</protein>
<dbReference type="InterPro" id="IPR012340">
    <property type="entry name" value="NA-bd_OB-fold"/>
</dbReference>
<accession>A0A3M0A091</accession>
<dbReference type="InterPro" id="IPR030391">
    <property type="entry name" value="MeTrfase_TrmA_CS"/>
</dbReference>
<feature type="domain" description="TRAM" evidence="6">
    <location>
        <begin position="1"/>
        <end position="62"/>
    </location>
</feature>
<feature type="binding site" evidence="4">
    <location>
        <position position="378"/>
    </location>
    <ligand>
        <name>S-adenosyl-L-methionine</name>
        <dbReference type="ChEBI" id="CHEBI:59789"/>
    </ligand>
</feature>
<keyword evidence="1 4" id="KW-0489">Methyltransferase</keyword>
<feature type="active site" evidence="5">
    <location>
        <position position="405"/>
    </location>
</feature>
<feature type="active site" description="Nucleophile" evidence="4">
    <location>
        <position position="405"/>
    </location>
</feature>
<feature type="binding site" evidence="4">
    <location>
        <position position="331"/>
    </location>
    <ligand>
        <name>S-adenosyl-L-methionine</name>
        <dbReference type="ChEBI" id="CHEBI:59789"/>
    </ligand>
</feature>
<comment type="caution">
    <text evidence="7">The sequence shown here is derived from an EMBL/GenBank/DDBJ whole genome shotgun (WGS) entry which is preliminary data.</text>
</comment>
<dbReference type="EMBL" id="REFI01000007">
    <property type="protein sequence ID" value="RMA78541.1"/>
    <property type="molecule type" value="Genomic_DNA"/>
</dbReference>
<evidence type="ECO:0000256" key="1">
    <source>
        <dbReference type="ARBA" id="ARBA00022603"/>
    </source>
</evidence>
<dbReference type="PROSITE" id="PS01230">
    <property type="entry name" value="TRMA_1"/>
    <property type="match status" value="1"/>
</dbReference>
<dbReference type="InterPro" id="IPR002792">
    <property type="entry name" value="TRAM_dom"/>
</dbReference>
<dbReference type="OrthoDB" id="9804590at2"/>
<reference evidence="7 8" key="1">
    <citation type="submission" date="2018-10" db="EMBL/GenBank/DDBJ databases">
        <title>Genomic Encyclopedia of Archaeal and Bacterial Type Strains, Phase II (KMG-II): from individual species to whole genera.</title>
        <authorList>
            <person name="Goeker M."/>
        </authorList>
    </citation>
    <scope>NUCLEOTIDE SEQUENCE [LARGE SCALE GENOMIC DNA]</scope>
    <source>
        <strain evidence="7 8">ATCC 29870</strain>
    </source>
</reference>